<accession>A0A0F5L4X5</accession>
<evidence type="ECO:0000256" key="6">
    <source>
        <dbReference type="ARBA" id="ARBA00023136"/>
    </source>
</evidence>
<feature type="transmembrane region" description="Helical" evidence="10">
    <location>
        <begin position="80"/>
        <end position="98"/>
    </location>
</feature>
<dbReference type="InterPro" id="IPR050368">
    <property type="entry name" value="ClC-type_chloride_channel"/>
</dbReference>
<comment type="subcellular location">
    <subcellularLocation>
        <location evidence="1">Membrane</location>
        <topology evidence="1">Multi-pass membrane protein</topology>
    </subcellularLocation>
</comment>
<dbReference type="STRING" id="361041.VW35_15285"/>
<feature type="transmembrane region" description="Helical" evidence="10">
    <location>
        <begin position="30"/>
        <end position="50"/>
    </location>
</feature>
<keyword evidence="7" id="KW-0869">Chloride channel</keyword>
<evidence type="ECO:0000256" key="2">
    <source>
        <dbReference type="ARBA" id="ARBA00022448"/>
    </source>
</evidence>
<dbReference type="SUPFAM" id="SSF81340">
    <property type="entry name" value="Clc chloride channel"/>
    <property type="match status" value="1"/>
</dbReference>
<keyword evidence="2" id="KW-0813">Transport</keyword>
<evidence type="ECO:0008006" key="13">
    <source>
        <dbReference type="Google" id="ProtNLM"/>
    </source>
</evidence>
<dbReference type="EMBL" id="LAJG01000027">
    <property type="protein sequence ID" value="KKB77275.1"/>
    <property type="molecule type" value="Genomic_DNA"/>
</dbReference>
<evidence type="ECO:0000256" key="1">
    <source>
        <dbReference type="ARBA" id="ARBA00004141"/>
    </source>
</evidence>
<evidence type="ECO:0000256" key="7">
    <source>
        <dbReference type="ARBA" id="ARBA00023173"/>
    </source>
</evidence>
<dbReference type="GO" id="GO:0005254">
    <property type="term" value="F:chloride channel activity"/>
    <property type="evidence" value="ECO:0007669"/>
    <property type="project" value="UniProtKB-KW"/>
</dbReference>
<keyword evidence="6 10" id="KW-0472">Membrane</keyword>
<dbReference type="AlphaFoldDB" id="A0A0F5L4X5"/>
<comment type="caution">
    <text evidence="11">The sequence shown here is derived from an EMBL/GenBank/DDBJ whole genome shotgun (WGS) entry which is preliminary data.</text>
</comment>
<organism evidence="11 12">
    <name type="scientific">Devosia soli</name>
    <dbReference type="NCBI Taxonomy" id="361041"/>
    <lineage>
        <taxon>Bacteria</taxon>
        <taxon>Pseudomonadati</taxon>
        <taxon>Pseudomonadota</taxon>
        <taxon>Alphaproteobacteria</taxon>
        <taxon>Hyphomicrobiales</taxon>
        <taxon>Devosiaceae</taxon>
        <taxon>Devosia</taxon>
    </lineage>
</organism>
<name>A0A0F5L4X5_9HYPH</name>
<keyword evidence="8" id="KW-0868">Chloride</keyword>
<evidence type="ECO:0000313" key="12">
    <source>
        <dbReference type="Proteomes" id="UP000033514"/>
    </source>
</evidence>
<sequence length="191" mass="20071">MGALLQWWRVHIGPVGLLVRLRSLVRRRESWLVLLAVIVGALAGIVVTALREISYGLQRLLYQIPHGTRLSALDSLPLDAALIPALGGVLLALIAFVLRRRKTRSVDLVEANALHGGKLSMSDSLIVTGQTVVSNGFGASVGLEAAYTQMSGVLASSLGDLLQLRRSDMRKLVGCGAAGAIAAAFGAPLTG</sequence>
<evidence type="ECO:0000256" key="8">
    <source>
        <dbReference type="ARBA" id="ARBA00023214"/>
    </source>
</evidence>
<keyword evidence="5" id="KW-0406">Ion transport</keyword>
<keyword evidence="4 10" id="KW-1133">Transmembrane helix</keyword>
<dbReference type="Proteomes" id="UP000033514">
    <property type="component" value="Unassembled WGS sequence"/>
</dbReference>
<gene>
    <name evidence="11" type="ORF">VW35_15285</name>
</gene>
<dbReference type="Pfam" id="PF00654">
    <property type="entry name" value="Voltage_CLC"/>
    <property type="match status" value="1"/>
</dbReference>
<reference evidence="11 12" key="1">
    <citation type="submission" date="2015-03" db="EMBL/GenBank/DDBJ databases">
        <authorList>
            <person name="Hassan Y.I."/>
            <person name="Lepp D."/>
            <person name="Zhou T."/>
        </authorList>
    </citation>
    <scope>NUCLEOTIDE SEQUENCE [LARGE SCALE GENOMIC DNA]</scope>
    <source>
        <strain evidence="11 12">GH2-10</strain>
    </source>
</reference>
<evidence type="ECO:0000256" key="9">
    <source>
        <dbReference type="ARBA" id="ARBA00023303"/>
    </source>
</evidence>
<dbReference type="PANTHER" id="PTHR43427:SF6">
    <property type="entry name" value="CHLORIDE CHANNEL PROTEIN CLC-E"/>
    <property type="match status" value="1"/>
</dbReference>
<evidence type="ECO:0000313" key="11">
    <source>
        <dbReference type="EMBL" id="KKB77275.1"/>
    </source>
</evidence>
<feature type="transmembrane region" description="Helical" evidence="10">
    <location>
        <begin position="172"/>
        <end position="190"/>
    </location>
</feature>
<keyword evidence="9" id="KW-0407">Ion channel</keyword>
<dbReference type="PANTHER" id="PTHR43427">
    <property type="entry name" value="CHLORIDE CHANNEL PROTEIN CLC-E"/>
    <property type="match status" value="1"/>
</dbReference>
<dbReference type="GO" id="GO:0034707">
    <property type="term" value="C:chloride channel complex"/>
    <property type="evidence" value="ECO:0007669"/>
    <property type="project" value="UniProtKB-KW"/>
</dbReference>
<keyword evidence="12" id="KW-1185">Reference proteome</keyword>
<proteinExistence type="predicted"/>
<dbReference type="InterPro" id="IPR014743">
    <property type="entry name" value="Cl-channel_core"/>
</dbReference>
<evidence type="ECO:0000256" key="5">
    <source>
        <dbReference type="ARBA" id="ARBA00023065"/>
    </source>
</evidence>
<evidence type="ECO:0000256" key="3">
    <source>
        <dbReference type="ARBA" id="ARBA00022692"/>
    </source>
</evidence>
<dbReference type="Gene3D" id="1.10.3080.10">
    <property type="entry name" value="Clc chloride channel"/>
    <property type="match status" value="1"/>
</dbReference>
<protein>
    <recommendedName>
        <fullName evidence="13">Chloride channel protein</fullName>
    </recommendedName>
</protein>
<dbReference type="InterPro" id="IPR001807">
    <property type="entry name" value="ClC"/>
</dbReference>
<evidence type="ECO:0000256" key="10">
    <source>
        <dbReference type="SAM" id="Phobius"/>
    </source>
</evidence>
<evidence type="ECO:0000256" key="4">
    <source>
        <dbReference type="ARBA" id="ARBA00022989"/>
    </source>
</evidence>
<keyword evidence="3 10" id="KW-0812">Transmembrane</keyword>
<feature type="non-terminal residue" evidence="11">
    <location>
        <position position="191"/>
    </location>
</feature>